<dbReference type="PANTHER" id="PTHR43343">
    <property type="entry name" value="PEPTIDASE S12"/>
    <property type="match status" value="1"/>
</dbReference>
<dbReference type="PANTHER" id="PTHR43343:SF3">
    <property type="entry name" value="PROTEASE DO-LIKE 8, CHLOROPLASTIC"/>
    <property type="match status" value="1"/>
</dbReference>
<comment type="caution">
    <text evidence="4">The sequence shown here is derived from an EMBL/GenBank/DDBJ whole genome shotgun (WGS) entry which is preliminary data.</text>
</comment>
<evidence type="ECO:0000256" key="1">
    <source>
        <dbReference type="ARBA" id="ARBA00022670"/>
    </source>
</evidence>
<evidence type="ECO:0008006" key="6">
    <source>
        <dbReference type="Google" id="ProtNLM"/>
    </source>
</evidence>
<dbReference type="SUPFAM" id="SSF50494">
    <property type="entry name" value="Trypsin-like serine proteases"/>
    <property type="match status" value="1"/>
</dbReference>
<reference evidence="5" key="1">
    <citation type="submission" date="2017-09" db="EMBL/GenBank/DDBJ databases">
        <title>Depth-based differentiation of microbial function through sediment-hosted aquifers and enrichment of novel symbionts in the deep terrestrial subsurface.</title>
        <authorList>
            <person name="Probst A.J."/>
            <person name="Ladd B."/>
            <person name="Jarett J.K."/>
            <person name="Geller-Mcgrath D.E."/>
            <person name="Sieber C.M.K."/>
            <person name="Emerson J.B."/>
            <person name="Anantharaman K."/>
            <person name="Thomas B.C."/>
            <person name="Malmstrom R."/>
            <person name="Stieglmeier M."/>
            <person name="Klingl A."/>
            <person name="Woyke T."/>
            <person name="Ryan C.M."/>
            <person name="Banfield J.F."/>
        </authorList>
    </citation>
    <scope>NUCLEOTIDE SEQUENCE [LARGE SCALE GENOMIC DNA]</scope>
</reference>
<feature type="transmembrane region" description="Helical" evidence="3">
    <location>
        <begin position="6"/>
        <end position="26"/>
    </location>
</feature>
<dbReference type="AlphaFoldDB" id="A0A2M6YTD3"/>
<keyword evidence="3" id="KW-0472">Membrane</keyword>
<dbReference type="InterPro" id="IPR009003">
    <property type="entry name" value="Peptidase_S1_PA"/>
</dbReference>
<evidence type="ECO:0000256" key="2">
    <source>
        <dbReference type="ARBA" id="ARBA00022801"/>
    </source>
</evidence>
<keyword evidence="3" id="KW-0812">Transmembrane</keyword>
<dbReference type="Pfam" id="PF13365">
    <property type="entry name" value="Trypsin_2"/>
    <property type="match status" value="1"/>
</dbReference>
<proteinExistence type="predicted"/>
<name>A0A2M6YTD3_9BACT</name>
<accession>A0A2M6YTD3</accession>
<dbReference type="EMBL" id="PEWY01000124">
    <property type="protein sequence ID" value="PIU36767.1"/>
    <property type="molecule type" value="Genomic_DNA"/>
</dbReference>
<dbReference type="InterPro" id="IPR051201">
    <property type="entry name" value="Chloro_Bact_Ser_Proteases"/>
</dbReference>
<feature type="transmembrane region" description="Helical" evidence="3">
    <location>
        <begin position="98"/>
        <end position="116"/>
    </location>
</feature>
<dbReference type="GO" id="GO:0008233">
    <property type="term" value="F:peptidase activity"/>
    <property type="evidence" value="ECO:0007669"/>
    <property type="project" value="UniProtKB-KW"/>
</dbReference>
<evidence type="ECO:0000313" key="5">
    <source>
        <dbReference type="Proteomes" id="UP000230184"/>
    </source>
</evidence>
<gene>
    <name evidence="4" type="ORF">COT02_04290</name>
</gene>
<keyword evidence="2" id="KW-0378">Hydrolase</keyword>
<keyword evidence="3" id="KW-1133">Transmembrane helix</keyword>
<dbReference type="Gene3D" id="2.40.10.120">
    <property type="match status" value="1"/>
</dbReference>
<feature type="transmembrane region" description="Helical" evidence="3">
    <location>
        <begin position="63"/>
        <end position="86"/>
    </location>
</feature>
<dbReference type="Proteomes" id="UP000230184">
    <property type="component" value="Unassembled WGS sequence"/>
</dbReference>
<organism evidence="4 5">
    <name type="scientific">Candidatus Roizmanbacteria bacterium CG07_land_8_20_14_0_80_34_15</name>
    <dbReference type="NCBI Taxonomy" id="1974849"/>
    <lineage>
        <taxon>Bacteria</taxon>
        <taxon>Candidatus Roizmaniibacteriota</taxon>
    </lineage>
</organism>
<keyword evidence="1" id="KW-0645">Protease</keyword>
<evidence type="ECO:0000256" key="3">
    <source>
        <dbReference type="SAM" id="Phobius"/>
    </source>
</evidence>
<evidence type="ECO:0000313" key="4">
    <source>
        <dbReference type="EMBL" id="PIU36767.1"/>
    </source>
</evidence>
<feature type="transmembrane region" description="Helical" evidence="3">
    <location>
        <begin position="33"/>
        <end position="57"/>
    </location>
</feature>
<sequence length="277" mass="31384">MGFIPPLFNLFSLILTIIINTAYIFFKYKKSPVWSFTINTLIINVIIGFIIYLFSLRKNNFDFWIYVLIILISIGLISILTTILLWIKRLVETKKLQLVFNIFVTIFMVAISFLFYQSNTFNKGIIDYSIKRVQVLEDKLGGEKNLKCNQSETFKKISHSVVRIVGGVAEGSGFVVNDNGYIVTNFHVIETEPASKVVFFDSTMEVPEILYTNRNADLAILKVMKKLPAINWTNSNIANTTDDVLLFGYPFGGDLYGSVTVSKGLLSAKRKIIDQGL</sequence>
<dbReference type="GO" id="GO:0006508">
    <property type="term" value="P:proteolysis"/>
    <property type="evidence" value="ECO:0007669"/>
    <property type="project" value="UniProtKB-KW"/>
</dbReference>
<protein>
    <recommendedName>
        <fullName evidence="6">Serine protease</fullName>
    </recommendedName>
</protein>